<dbReference type="EMBL" id="JAVXUP010005176">
    <property type="protein sequence ID" value="KAK2996366.1"/>
    <property type="molecule type" value="Genomic_DNA"/>
</dbReference>
<feature type="non-terminal residue" evidence="2">
    <location>
        <position position="1"/>
    </location>
</feature>
<evidence type="ECO:0000313" key="3">
    <source>
        <dbReference type="Proteomes" id="UP001188597"/>
    </source>
</evidence>
<dbReference type="Proteomes" id="UP001188597">
    <property type="component" value="Unassembled WGS sequence"/>
</dbReference>
<keyword evidence="3" id="KW-1185">Reference proteome</keyword>
<feature type="coiled-coil region" evidence="1">
    <location>
        <begin position="63"/>
        <end position="187"/>
    </location>
</feature>
<accession>A0AA88S5A8</accession>
<feature type="coiled-coil region" evidence="1">
    <location>
        <begin position="382"/>
        <end position="416"/>
    </location>
</feature>
<keyword evidence="1" id="KW-0175">Coiled coil</keyword>
<dbReference type="PANTHER" id="PTHR48163:SF2">
    <property type="entry name" value="EXPRESSED PROTEIN"/>
    <property type="match status" value="1"/>
</dbReference>
<reference evidence="2" key="1">
    <citation type="submission" date="2022-12" db="EMBL/GenBank/DDBJ databases">
        <title>Draft genome assemblies for two species of Escallonia (Escalloniales).</title>
        <authorList>
            <person name="Chanderbali A."/>
            <person name="Dervinis C."/>
            <person name="Anghel I."/>
            <person name="Soltis D."/>
            <person name="Soltis P."/>
            <person name="Zapata F."/>
        </authorList>
    </citation>
    <scope>NUCLEOTIDE SEQUENCE</scope>
    <source>
        <strain evidence="2">UCBG64.0493</strain>
        <tissue evidence="2">Leaf</tissue>
    </source>
</reference>
<gene>
    <name evidence="2" type="ORF">RJ639_026367</name>
</gene>
<feature type="coiled-coil region" evidence="1">
    <location>
        <begin position="264"/>
        <end position="347"/>
    </location>
</feature>
<dbReference type="PANTHER" id="PTHR48163">
    <property type="entry name" value="BNAC02G25670D PROTEIN"/>
    <property type="match status" value="1"/>
</dbReference>
<comment type="caution">
    <text evidence="2">The sequence shown here is derived from an EMBL/GenBank/DDBJ whole genome shotgun (WGS) entry which is preliminary data.</text>
</comment>
<dbReference type="AlphaFoldDB" id="A0AA88S5A8"/>
<protein>
    <submittedName>
        <fullName evidence="2">Uncharacterized protein</fullName>
    </submittedName>
</protein>
<evidence type="ECO:0000256" key="1">
    <source>
        <dbReference type="SAM" id="Coils"/>
    </source>
</evidence>
<organism evidence="2 3">
    <name type="scientific">Escallonia herrerae</name>
    <dbReference type="NCBI Taxonomy" id="1293975"/>
    <lineage>
        <taxon>Eukaryota</taxon>
        <taxon>Viridiplantae</taxon>
        <taxon>Streptophyta</taxon>
        <taxon>Embryophyta</taxon>
        <taxon>Tracheophyta</taxon>
        <taxon>Spermatophyta</taxon>
        <taxon>Magnoliopsida</taxon>
        <taxon>eudicotyledons</taxon>
        <taxon>Gunneridae</taxon>
        <taxon>Pentapetalae</taxon>
        <taxon>asterids</taxon>
        <taxon>campanulids</taxon>
        <taxon>Escalloniales</taxon>
        <taxon>Escalloniaceae</taxon>
        <taxon>Escallonia</taxon>
    </lineage>
</organism>
<name>A0AA88S5A8_9ASTE</name>
<sequence length="447" mass="50080">CPFEAGVPAMDSHHANLGRRTLEEIRQKRAAERLSKASSGPDLTKASNGCFPSFLINQPKGFLQTKEMDNDMLQKRLNELENHTVPSLRKALKDVAMEKDAAVVAREDFSAQLRTLKKRVKEAEEEQYRAEEDAASLRAELNMLQQQAMGGPHGAITSMGMSSPDHMQDIEKELASLKSQLVQESQLRQQDRQQLAEELARTSALMFEKQQVEEKLAALSKNVLGNISLDQILKSKAFHKFVGFANAEEESKKLTNKGFSMEDKERLEKQLHDMAVAVERLESSRQKLLMEIDSQSSDIERLFEENSNLTSAYQEAMGVAVHWENQVKDCLQQNHELRGMLERLRTEQATIPALNGEEIQRGMSISNKEGDETSSQAYTDAVVVLKGQLAKEQSRAEALSAEVLQLSARLQQATQAYNGLARLYKPVLRNIENGLLKMKQGGSVTVL</sequence>
<proteinExistence type="predicted"/>
<evidence type="ECO:0000313" key="2">
    <source>
        <dbReference type="EMBL" id="KAK2996366.1"/>
    </source>
</evidence>